<feature type="binding site" evidence="4">
    <location>
        <position position="49"/>
    </location>
    <ligand>
        <name>substrate</name>
    </ligand>
</feature>
<dbReference type="GO" id="GO:0035999">
    <property type="term" value="P:tetrahydrofolate interconversion"/>
    <property type="evidence" value="ECO:0007669"/>
    <property type="project" value="TreeGrafter"/>
</dbReference>
<evidence type="ECO:0000256" key="4">
    <source>
        <dbReference type="PIRSR" id="PIRSR006806-1"/>
    </source>
</evidence>
<dbReference type="AlphaFoldDB" id="A0A3P5Y177"/>
<dbReference type="GO" id="GO:0046872">
    <property type="term" value="F:metal ion binding"/>
    <property type="evidence" value="ECO:0007669"/>
    <property type="project" value="UniProtKB-KW"/>
</dbReference>
<proteinExistence type="inferred from homology"/>
<sequence length="175" mass="19564">MIKRDIRQEVLQALRTMDVDLKLAKDQVLLADVINSPVYQEAQTLASYLSLPTEYATDLLIQQALADGKRVVVPKVMRKGKMIFVAYQADNLSLSSFGILEPTSQEEVPKSAIDCLHVPGVAFNDQGFRIGYGGGYYDRYLADYKGATFSTVYDCQMKAFVPDAHDIAVQEVYLR</sequence>
<keyword evidence="7" id="KW-1185">Reference proteome</keyword>
<keyword evidence="5" id="KW-0460">Magnesium</keyword>
<dbReference type="Proteomes" id="UP000280759">
    <property type="component" value="Unassembled WGS sequence"/>
</dbReference>
<keyword evidence="5" id="KW-0479">Metal-binding</keyword>
<evidence type="ECO:0000313" key="6">
    <source>
        <dbReference type="EMBL" id="VDC43300.1"/>
    </source>
</evidence>
<dbReference type="Gene3D" id="3.40.50.10420">
    <property type="entry name" value="NagB/RpiA/CoA transferase-like"/>
    <property type="match status" value="1"/>
</dbReference>
<reference evidence="6 7" key="1">
    <citation type="submission" date="2018-10" db="EMBL/GenBank/DDBJ databases">
        <authorList>
            <consortium name="Molecular Microbiology and Infection Unit (UMMI)"/>
            <person name="Machado M."/>
        </authorList>
    </citation>
    <scope>NUCLEOTIDE SEQUENCE [LARGE SCALE GENOMIC DNA]</scope>
    <source>
        <strain evidence="6">FMV2238.02</strain>
    </source>
</reference>
<dbReference type="GO" id="GO:0030272">
    <property type="term" value="F:5-formyltetrahydrofolate cyclo-ligase activity"/>
    <property type="evidence" value="ECO:0007669"/>
    <property type="project" value="UniProtKB-EC"/>
</dbReference>
<name>A0A3P5Y177_STRCB</name>
<dbReference type="EC" id="6.3.3.2" evidence="5"/>
<evidence type="ECO:0000256" key="1">
    <source>
        <dbReference type="ARBA" id="ARBA00010638"/>
    </source>
</evidence>
<dbReference type="InterPro" id="IPR002698">
    <property type="entry name" value="FTHF_cligase"/>
</dbReference>
<dbReference type="GO" id="GO:0005524">
    <property type="term" value="F:ATP binding"/>
    <property type="evidence" value="ECO:0007669"/>
    <property type="project" value="UniProtKB-KW"/>
</dbReference>
<dbReference type="Pfam" id="PF01812">
    <property type="entry name" value="5-FTHF_cyc-lig"/>
    <property type="match status" value="1"/>
</dbReference>
<organism evidence="6 7">
    <name type="scientific">Streptococcus canis</name>
    <dbReference type="NCBI Taxonomy" id="1329"/>
    <lineage>
        <taxon>Bacteria</taxon>
        <taxon>Bacillati</taxon>
        <taxon>Bacillota</taxon>
        <taxon>Bacilli</taxon>
        <taxon>Lactobacillales</taxon>
        <taxon>Streptococcaceae</taxon>
        <taxon>Streptococcus</taxon>
    </lineage>
</organism>
<dbReference type="SUPFAM" id="SSF100950">
    <property type="entry name" value="NagB/RpiA/CoA transferase-like"/>
    <property type="match status" value="1"/>
</dbReference>
<dbReference type="InterPro" id="IPR024185">
    <property type="entry name" value="FTHF_cligase-like_sf"/>
</dbReference>
<accession>A0A3P5Y177</accession>
<protein>
    <recommendedName>
        <fullName evidence="5">5-formyltetrahydrofolate cyclo-ligase</fullName>
        <ecNumber evidence="5">6.3.3.2</ecNumber>
    </recommendedName>
</protein>
<evidence type="ECO:0000256" key="5">
    <source>
        <dbReference type="RuleBase" id="RU361279"/>
    </source>
</evidence>
<feature type="binding site" evidence="4">
    <location>
        <position position="54"/>
    </location>
    <ligand>
        <name>substrate</name>
    </ligand>
</feature>
<dbReference type="NCBIfam" id="TIGR02727">
    <property type="entry name" value="MTHFS_bact"/>
    <property type="match status" value="1"/>
</dbReference>
<dbReference type="PANTHER" id="PTHR23407">
    <property type="entry name" value="ATPASE INHIBITOR/5-FORMYLTETRAHYDROFOLATE CYCLO-LIGASE"/>
    <property type="match status" value="1"/>
</dbReference>
<gene>
    <name evidence="6" type="ORF">FMV2238Y02_17970</name>
</gene>
<dbReference type="EMBL" id="UXEP01000031">
    <property type="protein sequence ID" value="VDC43300.1"/>
    <property type="molecule type" value="Genomic_DNA"/>
</dbReference>
<evidence type="ECO:0000256" key="2">
    <source>
        <dbReference type="ARBA" id="ARBA00022741"/>
    </source>
</evidence>
<keyword evidence="2 4" id="KW-0547">Nucleotide-binding</keyword>
<comment type="cofactor">
    <cofactor evidence="5">
        <name>Mg(2+)</name>
        <dbReference type="ChEBI" id="CHEBI:18420"/>
    </cofactor>
</comment>
<feature type="binding site" evidence="4">
    <location>
        <begin position="129"/>
        <end position="137"/>
    </location>
    <ligand>
        <name>ATP</name>
        <dbReference type="ChEBI" id="CHEBI:30616"/>
    </ligand>
</feature>
<keyword evidence="3 4" id="KW-0067">ATP-binding</keyword>
<dbReference type="PIRSF" id="PIRSF006806">
    <property type="entry name" value="FTHF_cligase"/>
    <property type="match status" value="1"/>
</dbReference>
<feature type="binding site" evidence="4">
    <location>
        <begin position="3"/>
        <end position="7"/>
    </location>
    <ligand>
        <name>ATP</name>
        <dbReference type="ChEBI" id="CHEBI:30616"/>
    </ligand>
</feature>
<evidence type="ECO:0000313" key="7">
    <source>
        <dbReference type="Proteomes" id="UP000280759"/>
    </source>
</evidence>
<dbReference type="InterPro" id="IPR037171">
    <property type="entry name" value="NagB/RpiA_transferase-like"/>
</dbReference>
<keyword evidence="6" id="KW-0436">Ligase</keyword>
<dbReference type="RefSeq" id="WP_125074697.1">
    <property type="nucleotide sequence ID" value="NZ_CP053792.1"/>
</dbReference>
<comment type="catalytic activity">
    <reaction evidence="5">
        <text>(6S)-5-formyl-5,6,7,8-tetrahydrofolate + ATP = (6R)-5,10-methenyltetrahydrofolate + ADP + phosphate</text>
        <dbReference type="Rhea" id="RHEA:10488"/>
        <dbReference type="ChEBI" id="CHEBI:30616"/>
        <dbReference type="ChEBI" id="CHEBI:43474"/>
        <dbReference type="ChEBI" id="CHEBI:57455"/>
        <dbReference type="ChEBI" id="CHEBI:57457"/>
        <dbReference type="ChEBI" id="CHEBI:456216"/>
        <dbReference type="EC" id="6.3.3.2"/>
    </reaction>
</comment>
<comment type="similarity">
    <text evidence="1 5">Belongs to the 5-formyltetrahydrofolate cyclo-ligase family.</text>
</comment>
<evidence type="ECO:0000256" key="3">
    <source>
        <dbReference type="ARBA" id="ARBA00022840"/>
    </source>
</evidence>
<dbReference type="PANTHER" id="PTHR23407:SF1">
    <property type="entry name" value="5-FORMYLTETRAHYDROFOLATE CYCLO-LIGASE"/>
    <property type="match status" value="1"/>
</dbReference>
<dbReference type="GO" id="GO:0009396">
    <property type="term" value="P:folic acid-containing compound biosynthetic process"/>
    <property type="evidence" value="ECO:0007669"/>
    <property type="project" value="TreeGrafter"/>
</dbReference>